<reference evidence="1" key="1">
    <citation type="journal article" date="2015" name="Nature">
        <title>Complex archaea that bridge the gap between prokaryotes and eukaryotes.</title>
        <authorList>
            <person name="Spang A."/>
            <person name="Saw J.H."/>
            <person name="Jorgensen S.L."/>
            <person name="Zaremba-Niedzwiedzka K."/>
            <person name="Martijn J."/>
            <person name="Lind A.E."/>
            <person name="van Eijk R."/>
            <person name="Schleper C."/>
            <person name="Guy L."/>
            <person name="Ettema T.J."/>
        </authorList>
    </citation>
    <scope>NUCLEOTIDE SEQUENCE</scope>
</reference>
<proteinExistence type="predicted"/>
<evidence type="ECO:0000313" key="1">
    <source>
        <dbReference type="EMBL" id="KKN38694.1"/>
    </source>
</evidence>
<name>A0A0F9Q878_9ZZZZ</name>
<comment type="caution">
    <text evidence="1">The sequence shown here is derived from an EMBL/GenBank/DDBJ whole genome shotgun (WGS) entry which is preliminary data.</text>
</comment>
<gene>
    <name evidence="1" type="ORF">LCGC14_0750920</name>
</gene>
<dbReference type="EMBL" id="LAZR01001810">
    <property type="protein sequence ID" value="KKN38694.1"/>
    <property type="molecule type" value="Genomic_DNA"/>
</dbReference>
<dbReference type="AlphaFoldDB" id="A0A0F9Q878"/>
<protein>
    <submittedName>
        <fullName evidence="1">Uncharacterized protein</fullName>
    </submittedName>
</protein>
<organism evidence="1">
    <name type="scientific">marine sediment metagenome</name>
    <dbReference type="NCBI Taxonomy" id="412755"/>
    <lineage>
        <taxon>unclassified sequences</taxon>
        <taxon>metagenomes</taxon>
        <taxon>ecological metagenomes</taxon>
    </lineage>
</organism>
<sequence length="220" mass="26118">MIEVKLKTENDILKYLLNKVNQPTTNLIDMNELEVLIDNKNLFQYYDLIINFFIKNKMLNLKINENEERKLIISDKKHFLEEIQTLMGQPKEREERQDKIVEITPEPLTTKNKKGSKINHEIPIVISFPPSLTKEVDSLKEKFKDLKIFDFGDFLVSSLRNAKEEVLICNPFIGIGGILVIFNELIEFTRRKVKLKILTRNVYNRESKDSNRNKRFWDRF</sequence>
<accession>A0A0F9Q878</accession>